<organism evidence="2 3">
    <name type="scientific">Actinoalloteichus fjordicus</name>
    <dbReference type="NCBI Taxonomy" id="1612552"/>
    <lineage>
        <taxon>Bacteria</taxon>
        <taxon>Bacillati</taxon>
        <taxon>Actinomycetota</taxon>
        <taxon>Actinomycetes</taxon>
        <taxon>Pseudonocardiales</taxon>
        <taxon>Pseudonocardiaceae</taxon>
        <taxon>Actinoalloteichus</taxon>
    </lineage>
</organism>
<protein>
    <submittedName>
        <fullName evidence="2">Hydrolase or acyltransferase of alpha/beta superfamily</fullName>
    </submittedName>
</protein>
<sequence length="260" mass="28205">MAIVRAHDGEDVYYEVHGDGPVVLLGSADPRPPDHPLREEVLRSCRTLIDGLADRYRVVVMSYPGRPKPQTLTPDNVTEDLLTIADAVDAEEFAWWGYSWGGVAGLQLAVRTDRLTALAMTGFPPLGGPYAAMLRYAGLLAEVDVDAMGAPIPPAAREQLPQFVTYYEALQGFDDRAAQPILTCPRMCFVGGADEITAGSEPIAHLGTTVAERREELIDFGWEVEVIAGLDHFGAAEPEVVLPRLGAFLDRHLLGATSPR</sequence>
<keyword evidence="2" id="KW-0808">Transferase</keyword>
<dbReference type="Gene3D" id="3.40.50.1820">
    <property type="entry name" value="alpha/beta hydrolase"/>
    <property type="match status" value="1"/>
</dbReference>
<evidence type="ECO:0000313" key="3">
    <source>
        <dbReference type="Proteomes" id="UP000185511"/>
    </source>
</evidence>
<keyword evidence="2" id="KW-0378">Hydrolase</keyword>
<dbReference type="InterPro" id="IPR029058">
    <property type="entry name" value="AB_hydrolase_fold"/>
</dbReference>
<dbReference type="SUPFAM" id="SSF53474">
    <property type="entry name" value="alpha/beta-Hydrolases"/>
    <property type="match status" value="1"/>
</dbReference>
<dbReference type="GO" id="GO:0016787">
    <property type="term" value="F:hydrolase activity"/>
    <property type="evidence" value="ECO:0007669"/>
    <property type="project" value="UniProtKB-KW"/>
</dbReference>
<dbReference type="KEGG" id="acad:UA74_18075"/>
<accession>A0AAC9LD39</accession>
<proteinExistence type="predicted"/>
<gene>
    <name evidence="2" type="ORF">UA74_18075</name>
</gene>
<dbReference type="Pfam" id="PF12697">
    <property type="entry name" value="Abhydrolase_6"/>
    <property type="match status" value="1"/>
</dbReference>
<dbReference type="RefSeq" id="WP_075741330.1">
    <property type="nucleotide sequence ID" value="NZ_CP016076.1"/>
</dbReference>
<evidence type="ECO:0000313" key="2">
    <source>
        <dbReference type="EMBL" id="APU15643.1"/>
    </source>
</evidence>
<reference evidence="3" key="1">
    <citation type="submission" date="2016-06" db="EMBL/GenBank/DDBJ databases">
        <title>Complete genome sequence of Actinoalloteichus fjordicus DSM 46855 (=ADI127-17), type strain of the new species Actinoalloteichus fjordicus.</title>
        <authorList>
            <person name="Ruckert C."/>
            <person name="Nouioui I."/>
            <person name="Willmese J."/>
            <person name="van Wezel G."/>
            <person name="Klenk H.-P."/>
            <person name="Kalinowski J."/>
            <person name="Zotchev S.B."/>
        </authorList>
    </citation>
    <scope>NUCLEOTIDE SEQUENCE [LARGE SCALE GENOMIC DNA]</scope>
    <source>
        <strain evidence="3">ADI127-7</strain>
    </source>
</reference>
<keyword evidence="3" id="KW-1185">Reference proteome</keyword>
<keyword evidence="2" id="KW-0012">Acyltransferase</keyword>
<evidence type="ECO:0000259" key="1">
    <source>
        <dbReference type="Pfam" id="PF12697"/>
    </source>
</evidence>
<name>A0AAC9LD39_9PSEU</name>
<dbReference type="GO" id="GO:0016746">
    <property type="term" value="F:acyltransferase activity"/>
    <property type="evidence" value="ECO:0007669"/>
    <property type="project" value="UniProtKB-KW"/>
</dbReference>
<dbReference type="InterPro" id="IPR000073">
    <property type="entry name" value="AB_hydrolase_1"/>
</dbReference>
<dbReference type="Proteomes" id="UP000185511">
    <property type="component" value="Chromosome"/>
</dbReference>
<dbReference type="AlphaFoldDB" id="A0AAC9LD39"/>
<feature type="domain" description="AB hydrolase-1" evidence="1">
    <location>
        <begin position="47"/>
        <end position="241"/>
    </location>
</feature>
<dbReference type="EMBL" id="CP016076">
    <property type="protein sequence ID" value="APU15643.1"/>
    <property type="molecule type" value="Genomic_DNA"/>
</dbReference>